<reference evidence="1 2" key="1">
    <citation type="submission" date="2020-03" db="EMBL/GenBank/DDBJ databases">
        <title>Dissostichus mawsoni Genome sequencing and assembly.</title>
        <authorList>
            <person name="Park H."/>
        </authorList>
    </citation>
    <scope>NUCLEOTIDE SEQUENCE [LARGE SCALE GENOMIC DNA]</scope>
    <source>
        <strain evidence="1">DM0001</strain>
        <tissue evidence="1">Muscle</tissue>
    </source>
</reference>
<dbReference type="AlphaFoldDB" id="A0A7J5YUX2"/>
<dbReference type="Proteomes" id="UP000518266">
    <property type="component" value="Unassembled WGS sequence"/>
</dbReference>
<accession>A0A7J5YUX2</accession>
<gene>
    <name evidence="1" type="ORF">F7725_014072</name>
</gene>
<evidence type="ECO:0000313" key="2">
    <source>
        <dbReference type="Proteomes" id="UP000518266"/>
    </source>
</evidence>
<comment type="caution">
    <text evidence="1">The sequence shown here is derived from an EMBL/GenBank/DDBJ whole genome shotgun (WGS) entry which is preliminary data.</text>
</comment>
<proteinExistence type="predicted"/>
<organism evidence="1 2">
    <name type="scientific">Dissostichus mawsoni</name>
    <name type="common">Antarctic cod</name>
    <dbReference type="NCBI Taxonomy" id="36200"/>
    <lineage>
        <taxon>Eukaryota</taxon>
        <taxon>Metazoa</taxon>
        <taxon>Chordata</taxon>
        <taxon>Craniata</taxon>
        <taxon>Vertebrata</taxon>
        <taxon>Euteleostomi</taxon>
        <taxon>Actinopterygii</taxon>
        <taxon>Neopterygii</taxon>
        <taxon>Teleostei</taxon>
        <taxon>Neoteleostei</taxon>
        <taxon>Acanthomorphata</taxon>
        <taxon>Eupercaria</taxon>
        <taxon>Perciformes</taxon>
        <taxon>Notothenioidei</taxon>
        <taxon>Nototheniidae</taxon>
        <taxon>Dissostichus</taxon>
    </lineage>
</organism>
<dbReference type="InterPro" id="IPR029251">
    <property type="entry name" value="Faap100"/>
</dbReference>
<dbReference type="OrthoDB" id="6495021at2759"/>
<dbReference type="SUPFAM" id="SSF50978">
    <property type="entry name" value="WD40 repeat-like"/>
    <property type="match status" value="1"/>
</dbReference>
<protein>
    <submittedName>
        <fullName evidence="1">Uncharacterized protein</fullName>
    </submittedName>
</protein>
<sequence length="344" mass="36958">MDGRCAVETFAEFGFAGTSCTPRSDVLLCTGSDEAYAVLQCPGPVSDLVVSHDKQRLYVACRNGVYCVSSQLLLSRVKGSPADAASGPSELKISSESLVVAEEGVLSLLLVGSVLVTLSQRHASWMLALYKSSNYEKLSSFSQVSGDVNTEEKTEIRRSPVLICVHSSDATPSSSSSISSSDEAPNQGRFHLDSILFKLLFGVDVALAKSPVILCGLPDGCVCFVPLRLPGSRLRVLHSLEQPVVFVGSSGPGQCLVAVGELGRVVLMKADKGGSAEGRGNVLLRGVYRGLWCVAVWIKTLFTTALGQTCCYWIFQRGNLERKAKEKMRKHAERWTLPSKAPPV</sequence>
<dbReference type="GO" id="GO:0036297">
    <property type="term" value="P:interstrand cross-link repair"/>
    <property type="evidence" value="ECO:0007669"/>
    <property type="project" value="InterPro"/>
</dbReference>
<dbReference type="InterPro" id="IPR036322">
    <property type="entry name" value="WD40_repeat_dom_sf"/>
</dbReference>
<name>A0A7J5YUX2_DISMA</name>
<dbReference type="PANTHER" id="PTHR14890">
    <property type="entry name" value="FANCONI ANEMIA CORE COMPLEX-ASSOCIATED PROTEIN 100"/>
    <property type="match status" value="1"/>
</dbReference>
<keyword evidence="2" id="KW-1185">Reference proteome</keyword>
<dbReference type="GO" id="GO:0005654">
    <property type="term" value="C:nucleoplasm"/>
    <property type="evidence" value="ECO:0007669"/>
    <property type="project" value="TreeGrafter"/>
</dbReference>
<dbReference type="GO" id="GO:0043240">
    <property type="term" value="C:Fanconi anaemia nuclear complex"/>
    <property type="evidence" value="ECO:0007669"/>
    <property type="project" value="InterPro"/>
</dbReference>
<evidence type="ECO:0000313" key="1">
    <source>
        <dbReference type="EMBL" id="KAF3853384.1"/>
    </source>
</evidence>
<dbReference type="EMBL" id="JAAKFY010000008">
    <property type="protein sequence ID" value="KAF3853384.1"/>
    <property type="molecule type" value="Genomic_DNA"/>
</dbReference>
<dbReference type="PANTHER" id="PTHR14890:SF1">
    <property type="entry name" value="FANCONI ANEMIA CORE COMPLEX-ASSOCIATED PROTEIN 100"/>
    <property type="match status" value="1"/>
</dbReference>